<dbReference type="Proteomes" id="UP001549320">
    <property type="component" value="Unassembled WGS sequence"/>
</dbReference>
<gene>
    <name evidence="3" type="ORF">ABIE13_001480</name>
</gene>
<feature type="domain" description="Signal transduction histidine kinase internal region" evidence="2">
    <location>
        <begin position="160"/>
        <end position="238"/>
    </location>
</feature>
<keyword evidence="4" id="KW-1185">Reference proteome</keyword>
<comment type="caution">
    <text evidence="3">The sequence shown here is derived from an EMBL/GenBank/DDBJ whole genome shotgun (WGS) entry which is preliminary data.</text>
</comment>
<dbReference type="InterPro" id="IPR036890">
    <property type="entry name" value="HATPase_C_sf"/>
</dbReference>
<evidence type="ECO:0000259" key="2">
    <source>
        <dbReference type="Pfam" id="PF06580"/>
    </source>
</evidence>
<reference evidence="3 4" key="1">
    <citation type="submission" date="2024-06" db="EMBL/GenBank/DDBJ databases">
        <title>Sorghum-associated microbial communities from plants grown in Nebraska, USA.</title>
        <authorList>
            <person name="Schachtman D."/>
        </authorList>
    </citation>
    <scope>NUCLEOTIDE SEQUENCE [LARGE SCALE GENOMIC DNA]</scope>
    <source>
        <strain evidence="3 4">2709</strain>
    </source>
</reference>
<feature type="transmembrane region" description="Helical" evidence="1">
    <location>
        <begin position="128"/>
        <end position="148"/>
    </location>
</feature>
<keyword evidence="3" id="KW-0808">Transferase</keyword>
<evidence type="ECO:0000256" key="1">
    <source>
        <dbReference type="SAM" id="Phobius"/>
    </source>
</evidence>
<proteinExistence type="predicted"/>
<dbReference type="Pfam" id="PF06580">
    <property type="entry name" value="His_kinase"/>
    <property type="match status" value="1"/>
</dbReference>
<dbReference type="EMBL" id="JBEPSH010000003">
    <property type="protein sequence ID" value="MET4576371.1"/>
    <property type="molecule type" value="Genomic_DNA"/>
</dbReference>
<dbReference type="InterPro" id="IPR050640">
    <property type="entry name" value="Bact_2-comp_sensor_kinase"/>
</dbReference>
<dbReference type="RefSeq" id="WP_354442458.1">
    <property type="nucleotide sequence ID" value="NZ_JBEPSH010000003.1"/>
</dbReference>
<organism evidence="3 4">
    <name type="scientific">Ottowia thiooxydans</name>
    <dbReference type="NCBI Taxonomy" id="219182"/>
    <lineage>
        <taxon>Bacteria</taxon>
        <taxon>Pseudomonadati</taxon>
        <taxon>Pseudomonadota</taxon>
        <taxon>Betaproteobacteria</taxon>
        <taxon>Burkholderiales</taxon>
        <taxon>Comamonadaceae</taxon>
        <taxon>Ottowia</taxon>
    </lineage>
</organism>
<protein>
    <submittedName>
        <fullName evidence="3">Two-component system sensor histidine kinase AlgZ</fullName>
        <ecNumber evidence="3">2.7.13.3</ecNumber>
    </submittedName>
</protein>
<dbReference type="EC" id="2.7.13.3" evidence="3"/>
<dbReference type="PANTHER" id="PTHR34220">
    <property type="entry name" value="SENSOR HISTIDINE KINASE YPDA"/>
    <property type="match status" value="1"/>
</dbReference>
<feature type="transmembrane region" description="Helical" evidence="1">
    <location>
        <begin position="61"/>
        <end position="86"/>
    </location>
</feature>
<sequence length="350" mass="38038">MKDPQILSTFENSKPTAEAGAVARLLVFDACRVSLVLRAVLYVEAVLAVALMYVASDFTDWVAQVAMVTGGALPATLLWLIVGCAAKRQIARLPWAGQYAVGMALGAMAGIYACGMLSLLGIFEPARWLASAFTGAALAAGLVAALAWRVRGRLPATTKARLEQLQSSIRPHFLFNTLNTAIALVRQEPAKAEMVLEDLAELFHHALVEPEGNFTLEQELTLARRYLEIEQVRFGDRLRIEWALDERAHGARLPPLILQPLVENAVKHGVEPSATGAQLRVSTELRGQVAIIEISNTMPAGEGRRGHTIALANVRDRLRLLHDIEGSFQAGLVGDRYQARIEVPMPGWGA</sequence>
<keyword evidence="1" id="KW-1133">Transmembrane helix</keyword>
<evidence type="ECO:0000313" key="3">
    <source>
        <dbReference type="EMBL" id="MET4576371.1"/>
    </source>
</evidence>
<feature type="transmembrane region" description="Helical" evidence="1">
    <location>
        <begin position="35"/>
        <end position="55"/>
    </location>
</feature>
<dbReference type="Gene3D" id="3.30.565.10">
    <property type="entry name" value="Histidine kinase-like ATPase, C-terminal domain"/>
    <property type="match status" value="1"/>
</dbReference>
<dbReference type="SUPFAM" id="SSF55874">
    <property type="entry name" value="ATPase domain of HSP90 chaperone/DNA topoisomerase II/histidine kinase"/>
    <property type="match status" value="1"/>
</dbReference>
<keyword evidence="1" id="KW-0472">Membrane</keyword>
<name>A0ABV2Q5R2_9BURK</name>
<feature type="transmembrane region" description="Helical" evidence="1">
    <location>
        <begin position="98"/>
        <end position="122"/>
    </location>
</feature>
<evidence type="ECO:0000313" key="4">
    <source>
        <dbReference type="Proteomes" id="UP001549320"/>
    </source>
</evidence>
<keyword evidence="1" id="KW-0812">Transmembrane</keyword>
<dbReference type="InterPro" id="IPR010559">
    <property type="entry name" value="Sig_transdc_His_kin_internal"/>
</dbReference>
<dbReference type="PANTHER" id="PTHR34220:SF7">
    <property type="entry name" value="SENSOR HISTIDINE KINASE YPDA"/>
    <property type="match status" value="1"/>
</dbReference>
<keyword evidence="3" id="KW-0418">Kinase</keyword>
<accession>A0ABV2Q5R2</accession>
<dbReference type="GO" id="GO:0004673">
    <property type="term" value="F:protein histidine kinase activity"/>
    <property type="evidence" value="ECO:0007669"/>
    <property type="project" value="UniProtKB-EC"/>
</dbReference>